<reference evidence="3" key="1">
    <citation type="submission" date="2017-04" db="EMBL/GenBank/DDBJ databases">
        <authorList>
            <person name="Varghese N."/>
            <person name="Submissions S."/>
        </authorList>
    </citation>
    <scope>NUCLEOTIDE SEQUENCE [LARGE SCALE GENOMIC DNA]</scope>
    <source>
        <strain evidence="3">VDS</strain>
    </source>
</reference>
<evidence type="ECO:0000313" key="2">
    <source>
        <dbReference type="EMBL" id="SMG06839.1"/>
    </source>
</evidence>
<accession>A0A1X7HZF2</accession>
<evidence type="ECO:0000256" key="1">
    <source>
        <dbReference type="SAM" id="MobiDB-lite"/>
    </source>
</evidence>
<gene>
    <name evidence="2" type="ORF">SAMN06295981_0204</name>
</gene>
<evidence type="ECO:0000313" key="3">
    <source>
        <dbReference type="Proteomes" id="UP000193309"/>
    </source>
</evidence>
<sequence>MTKKITLDAGNVEGTAEGNSTHDGTASVSDFSTLISEHALELMASAISPSAAATAGVYSALRVSDLPAGAEWIADRGGLPAIVFPMQEIDGTKTWQVKPRPGVIKAKDGRPLKYIGPKKGVGSPPQLPIVRYGSGDVWIVEGCKQCLAALTYAPDDVMILRITGIEGWRVNGAPTPHLRRVVAGRRVVIFPDADAASNIRVYDGAAALGEAALAAGATSTSFVHIPGTSNQGLDDVLASIPSPEERRTELAKWVQEASAVPAALSKEALAKMRKRQRTKDAVRMLASSADSERLDVVVDGDWHNVSQGLARALVEKQGGREVFLRGDLPVEAYKSDEGLMLRALDRDGLHRRVLSAVRPLVLDREGNPKIASGIHRDLLGLVRGHATADLPRIDRISTAPVVRADGTVVTETGFDPKTRTLVSLSADIHGLRVPDHPTDDEVIAAASLIRDQLFELDGTDGFDGWVFASESDRTHAVALLLTALIRSSVPTVPLALLDGVQRGVGKGYLVQVVHEVVYGGPAAMTAMPAKDEEVEKRITSDLMAGNSLVVLDEVMNKGESRLGSAALTAALTAPMWSGRVLGRSEMVRLTQRAVWVATGNNCTVPGDMARRVFTVRLSSDRPDLDERDNFRYSLQWVRNQRRQLLSAALTMIRAWYDRGQPEAPQSFGFVGFEDWQRIVGGVLHLGGFPDFLGTVLKVRREADSEVVDNAEHLAWVAKTTAGQRGRFTAKEILLARTADPDGPAPYGKSWDDLDARSLGRVWHQLKGRWFDGIRIVADGKAHGNARAWRVETLASISQTPLSTTAPAPPAAPAAPEIMRVKNPHTGVVTDHLRVMPEIDGPSITQLGGDDDG</sequence>
<dbReference type="Proteomes" id="UP000193309">
    <property type="component" value="Unassembled WGS sequence"/>
</dbReference>
<dbReference type="EMBL" id="FXAR01000001">
    <property type="protein sequence ID" value="SMG06839.1"/>
    <property type="molecule type" value="Genomic_DNA"/>
</dbReference>
<proteinExistence type="predicted"/>
<protein>
    <recommendedName>
        <fullName evidence="4">DUF3854 domain-containing protein</fullName>
    </recommendedName>
</protein>
<name>A0A1X7HZF2_9CORY</name>
<organism evidence="2 3">
    <name type="scientific">Corynebacterium pollutisoli</name>
    <dbReference type="NCBI Taxonomy" id="1610489"/>
    <lineage>
        <taxon>Bacteria</taxon>
        <taxon>Bacillati</taxon>
        <taxon>Actinomycetota</taxon>
        <taxon>Actinomycetes</taxon>
        <taxon>Mycobacteriales</taxon>
        <taxon>Corynebacteriaceae</taxon>
        <taxon>Corynebacterium</taxon>
    </lineage>
</organism>
<dbReference type="OrthoDB" id="5196455at2"/>
<dbReference type="AlphaFoldDB" id="A0A1X7HZF2"/>
<dbReference type="RefSeq" id="WP_143337446.1">
    <property type="nucleotide sequence ID" value="NZ_FXAR01000001.1"/>
</dbReference>
<feature type="region of interest" description="Disordered" evidence="1">
    <location>
        <begin position="1"/>
        <end position="25"/>
    </location>
</feature>
<evidence type="ECO:0008006" key="4">
    <source>
        <dbReference type="Google" id="ProtNLM"/>
    </source>
</evidence>
<dbReference type="STRING" id="1610489.SAMN06295981_0204"/>
<keyword evidence="3" id="KW-1185">Reference proteome</keyword>